<evidence type="ECO:0000256" key="1">
    <source>
        <dbReference type="SAM" id="MobiDB-lite"/>
    </source>
</evidence>
<evidence type="ECO:0000313" key="3">
    <source>
        <dbReference type="Proteomes" id="UP000010552"/>
    </source>
</evidence>
<dbReference type="InParanoid" id="L5JQM9"/>
<feature type="compositionally biased region" description="Low complexity" evidence="1">
    <location>
        <begin position="130"/>
        <end position="142"/>
    </location>
</feature>
<dbReference type="Proteomes" id="UP000010552">
    <property type="component" value="Unassembled WGS sequence"/>
</dbReference>
<name>L5JQM9_PTEAL</name>
<accession>L5JQM9</accession>
<dbReference type="EMBL" id="KB031158">
    <property type="protein sequence ID" value="ELK00408.1"/>
    <property type="molecule type" value="Genomic_DNA"/>
</dbReference>
<protein>
    <submittedName>
        <fullName evidence="2">Uncharacterized protein</fullName>
    </submittedName>
</protein>
<evidence type="ECO:0000313" key="2">
    <source>
        <dbReference type="EMBL" id="ELK00408.1"/>
    </source>
</evidence>
<proteinExistence type="predicted"/>
<feature type="region of interest" description="Disordered" evidence="1">
    <location>
        <begin position="121"/>
        <end position="170"/>
    </location>
</feature>
<dbReference type="AlphaFoldDB" id="L5JQM9"/>
<feature type="compositionally biased region" description="Low complexity" evidence="1">
    <location>
        <begin position="149"/>
        <end position="169"/>
    </location>
</feature>
<keyword evidence="3" id="KW-1185">Reference proteome</keyword>
<organism evidence="2 3">
    <name type="scientific">Pteropus alecto</name>
    <name type="common">Black flying fox</name>
    <dbReference type="NCBI Taxonomy" id="9402"/>
    <lineage>
        <taxon>Eukaryota</taxon>
        <taxon>Metazoa</taxon>
        <taxon>Chordata</taxon>
        <taxon>Craniata</taxon>
        <taxon>Vertebrata</taxon>
        <taxon>Euteleostomi</taxon>
        <taxon>Mammalia</taxon>
        <taxon>Eutheria</taxon>
        <taxon>Laurasiatheria</taxon>
        <taxon>Chiroptera</taxon>
        <taxon>Yinpterochiroptera</taxon>
        <taxon>Pteropodoidea</taxon>
        <taxon>Pteropodidae</taxon>
        <taxon>Pteropodinae</taxon>
        <taxon>Pteropus</taxon>
    </lineage>
</organism>
<feature type="compositionally biased region" description="Basic and acidic residues" evidence="1">
    <location>
        <begin position="7"/>
        <end position="24"/>
    </location>
</feature>
<reference evidence="3" key="1">
    <citation type="journal article" date="2013" name="Science">
        <title>Comparative analysis of bat genomes provides insight into the evolution of flight and immunity.</title>
        <authorList>
            <person name="Zhang G."/>
            <person name="Cowled C."/>
            <person name="Shi Z."/>
            <person name="Huang Z."/>
            <person name="Bishop-Lilly K.A."/>
            <person name="Fang X."/>
            <person name="Wynne J.W."/>
            <person name="Xiong Z."/>
            <person name="Baker M.L."/>
            <person name="Zhao W."/>
            <person name="Tachedjian M."/>
            <person name="Zhu Y."/>
            <person name="Zhou P."/>
            <person name="Jiang X."/>
            <person name="Ng J."/>
            <person name="Yang L."/>
            <person name="Wu L."/>
            <person name="Xiao J."/>
            <person name="Feng Y."/>
            <person name="Chen Y."/>
            <person name="Sun X."/>
            <person name="Zhang Y."/>
            <person name="Marsh G.A."/>
            <person name="Crameri G."/>
            <person name="Broder C.C."/>
            <person name="Frey K.G."/>
            <person name="Wang L.F."/>
            <person name="Wang J."/>
        </authorList>
    </citation>
    <scope>NUCLEOTIDE SEQUENCE [LARGE SCALE GENOMIC DNA]</scope>
</reference>
<sequence length="237" mass="25028">MGNPSTRHSDPKGDPRRPSTKRQDNFMVRAGEAGERPPEPPESAGAARTLPQLVSAEKRESQRGAAAVPKALFRRADHAALPWLQTATAGEARRRAPGRQGAVPVAPIALGGTVPLLCEPVDTLEGAGPSSALSSSETNNSSRGERSASDPPAARARRAPALGRSRPASLPALLPHMKQLQSRGFWGVGEGVYARACKKTMPMGNVEPPNQAFLAKLVGLSEEKTCFDFASQISNDV</sequence>
<feature type="region of interest" description="Disordered" evidence="1">
    <location>
        <begin position="1"/>
        <end position="66"/>
    </location>
</feature>
<gene>
    <name evidence="2" type="ORF">PAL_GLEAN10025548</name>
</gene>